<dbReference type="InterPro" id="IPR035914">
    <property type="entry name" value="Sperma_CUB_dom_sf"/>
</dbReference>
<keyword evidence="11" id="KW-0732">Signal</keyword>
<keyword evidence="7" id="KW-0865">Zymogen</keyword>
<evidence type="ECO:0000313" key="16">
    <source>
        <dbReference type="WormBase" id="CBG09229"/>
    </source>
</evidence>
<feature type="signal peptide" evidence="11">
    <location>
        <begin position="1"/>
        <end position="20"/>
    </location>
</feature>
<dbReference type="Pfam" id="PF01400">
    <property type="entry name" value="Astacin"/>
    <property type="match status" value="1"/>
</dbReference>
<keyword evidence="3 10" id="KW-0479">Metal-binding</keyword>
<dbReference type="PANTHER" id="PTHR10127:SF819">
    <property type="entry name" value="ZINC METALLOPROTEINASE NAS-26"/>
    <property type="match status" value="1"/>
</dbReference>
<dbReference type="STRING" id="6238.A8X8A6"/>
<keyword evidence="2 10" id="KW-0645">Protease</keyword>
<comment type="cofactor">
    <cofactor evidence="10 11">
        <name>Zn(2+)</name>
        <dbReference type="ChEBI" id="CHEBI:29105"/>
    </cofactor>
    <text evidence="10 11">Binds 1 zinc ion per subunit.</text>
</comment>
<keyword evidence="4 10" id="KW-0378">Hydrolase</keyword>
<dbReference type="EMBL" id="HE601123">
    <property type="protein sequence ID" value="CAP28867.2"/>
    <property type="molecule type" value="Genomic_DNA"/>
</dbReference>
<feature type="binding site" evidence="10">
    <location>
        <position position="186"/>
    </location>
    <ligand>
        <name>Zn(2+)</name>
        <dbReference type="ChEBI" id="CHEBI:29105"/>
        <note>catalytic</note>
    </ligand>
</feature>
<feature type="active site" evidence="10">
    <location>
        <position position="177"/>
    </location>
</feature>
<dbReference type="InterPro" id="IPR006026">
    <property type="entry name" value="Peptidase_Metallo"/>
</dbReference>
<dbReference type="WormBase" id="CBG09229">
    <property type="protein sequence ID" value="CBP22189"/>
    <property type="gene ID" value="WBGene00030856"/>
    <property type="gene designation" value="Cbr-toh-1"/>
</dbReference>
<name>A8X8A6_CAEBR</name>
<dbReference type="OMA" id="HCYWRIS"/>
<dbReference type="Proteomes" id="UP000008549">
    <property type="component" value="Unassembled WGS sequence"/>
</dbReference>
<evidence type="ECO:0000256" key="9">
    <source>
        <dbReference type="PROSITE-ProRule" id="PRU00059"/>
    </source>
</evidence>
<dbReference type="SUPFAM" id="SSF55486">
    <property type="entry name" value="Metalloproteases ('zincins'), catalytic domain"/>
    <property type="match status" value="1"/>
</dbReference>
<dbReference type="InterPro" id="IPR001506">
    <property type="entry name" value="Peptidase_M12A"/>
</dbReference>
<feature type="binding site" evidence="10">
    <location>
        <position position="176"/>
    </location>
    <ligand>
        <name>Zn(2+)</name>
        <dbReference type="ChEBI" id="CHEBI:29105"/>
        <note>catalytic</note>
    </ligand>
</feature>
<dbReference type="GO" id="GO:0004222">
    <property type="term" value="F:metalloendopeptidase activity"/>
    <property type="evidence" value="ECO:0000318"/>
    <property type="project" value="GO_Central"/>
</dbReference>
<dbReference type="eggNOG" id="KOG3714">
    <property type="taxonomic scope" value="Eukaryota"/>
</dbReference>
<dbReference type="PRINTS" id="PR00480">
    <property type="entry name" value="ASTACIN"/>
</dbReference>
<evidence type="ECO:0000256" key="7">
    <source>
        <dbReference type="ARBA" id="ARBA00023145"/>
    </source>
</evidence>
<dbReference type="InterPro" id="IPR000859">
    <property type="entry name" value="CUB_dom"/>
</dbReference>
<evidence type="ECO:0000313" key="14">
    <source>
        <dbReference type="EMBL" id="CAP28867.2"/>
    </source>
</evidence>
<dbReference type="Gene3D" id="3.40.390.10">
    <property type="entry name" value="Collagenase (Catalytic Domain)"/>
    <property type="match status" value="1"/>
</dbReference>
<dbReference type="EC" id="3.4.24.-" evidence="11"/>
<feature type="binding site" evidence="10">
    <location>
        <position position="180"/>
    </location>
    <ligand>
        <name>Zn(2+)</name>
        <dbReference type="ChEBI" id="CHEBI:29105"/>
        <note>catalytic</note>
    </ligand>
</feature>
<keyword evidence="1" id="KW-0245">EGF-like domain</keyword>
<evidence type="ECO:0000259" key="12">
    <source>
        <dbReference type="PROSITE" id="PS01180"/>
    </source>
</evidence>
<dbReference type="CDD" id="cd04280">
    <property type="entry name" value="ZnMc_astacin_like"/>
    <property type="match status" value="1"/>
</dbReference>
<protein>
    <recommendedName>
        <fullName evidence="11">Metalloendopeptidase</fullName>
        <ecNumber evidence="11">3.4.24.-</ecNumber>
    </recommendedName>
</protein>
<evidence type="ECO:0000256" key="4">
    <source>
        <dbReference type="ARBA" id="ARBA00022801"/>
    </source>
</evidence>
<dbReference type="PROSITE" id="PS51864">
    <property type="entry name" value="ASTACIN"/>
    <property type="match status" value="1"/>
</dbReference>
<dbReference type="MEROPS" id="M12.A17"/>
<dbReference type="GO" id="GO:0008270">
    <property type="term" value="F:zinc ion binding"/>
    <property type="evidence" value="ECO:0007669"/>
    <property type="project" value="UniProtKB-UniRule"/>
</dbReference>
<evidence type="ECO:0000256" key="2">
    <source>
        <dbReference type="ARBA" id="ARBA00022670"/>
    </source>
</evidence>
<organism evidence="14 15">
    <name type="scientific">Caenorhabditis briggsae</name>
    <dbReference type="NCBI Taxonomy" id="6238"/>
    <lineage>
        <taxon>Eukaryota</taxon>
        <taxon>Metazoa</taxon>
        <taxon>Ecdysozoa</taxon>
        <taxon>Nematoda</taxon>
        <taxon>Chromadorea</taxon>
        <taxon>Rhabditida</taxon>
        <taxon>Rhabditina</taxon>
        <taxon>Rhabditomorpha</taxon>
        <taxon>Rhabditoidea</taxon>
        <taxon>Rhabditidae</taxon>
        <taxon>Peloderinae</taxon>
        <taxon>Caenorhabditis</taxon>
    </lineage>
</organism>
<dbReference type="SMART" id="SM00042">
    <property type="entry name" value="CUB"/>
    <property type="match status" value="1"/>
</dbReference>
<dbReference type="SUPFAM" id="SSF49854">
    <property type="entry name" value="Spermadhesin, CUB domain"/>
    <property type="match status" value="1"/>
</dbReference>
<accession>A8X8A6</accession>
<dbReference type="AlphaFoldDB" id="A8X8A6"/>
<sequence>MTNSLVLILAPLALVAIGDAAFGNTSKIFEIPGLEVMASDKYPHFTTIETVSRTKVHRHRREVIAGPIYDWSSYEIPFQIWGGDCDESTRRGHVDTCRRITRMAKKYNFQSLIRRGIRMWEESTCLRFRENMQSRDAIRYVLEKGDSCFTEYIGRNGGHQDIIIGSECAEEYVVAHETGHALGFWHTHQRPDRDRHISINWKNVMEEATASFMPFRSMLQAFGIRQVSPRRIPYDYGSLMHYHAVAHAVKVSDFTIVPKELKYVTTMGTEKMAFLDAKVINDIYCPNACQGRHHLNCLAGGYPDPNNCNVCRCPEGLGGADCSRLQPSPCGGEIHASDQWQTLSSPQGRDVHCYWRISVPDGSRVRFRLSDGEFPCSYGCQSYVEIKHKLDVRLTGFRSCCYRPKEDTVSESNQIFVIYHPNGRTARFSLRFRRQT</sequence>
<feature type="domain" description="Peptidase M12A" evidence="13">
    <location>
        <begin position="62"/>
        <end position="286"/>
    </location>
</feature>
<dbReference type="PANTHER" id="PTHR10127">
    <property type="entry name" value="DISCOIDIN, CUB, EGF, LAMININ , AND ZINC METALLOPROTEASE DOMAIN CONTAINING"/>
    <property type="match status" value="1"/>
</dbReference>
<dbReference type="SMART" id="SM00235">
    <property type="entry name" value="ZnMc"/>
    <property type="match status" value="1"/>
</dbReference>
<evidence type="ECO:0000256" key="11">
    <source>
        <dbReference type="RuleBase" id="RU361183"/>
    </source>
</evidence>
<evidence type="ECO:0000256" key="5">
    <source>
        <dbReference type="ARBA" id="ARBA00022833"/>
    </source>
</evidence>
<evidence type="ECO:0000259" key="13">
    <source>
        <dbReference type="PROSITE" id="PS51864"/>
    </source>
</evidence>
<reference evidence="14 15" key="2">
    <citation type="journal article" date="2011" name="PLoS Genet.">
        <title>Caenorhabditis briggsae recombinant inbred line genotypes reveal inter-strain incompatibility and the evolution of recombination.</title>
        <authorList>
            <person name="Ross J.A."/>
            <person name="Koboldt D.C."/>
            <person name="Staisch J.E."/>
            <person name="Chamberlin H.M."/>
            <person name="Gupta B.P."/>
            <person name="Miller R.D."/>
            <person name="Baird S.E."/>
            <person name="Haag E.S."/>
        </authorList>
    </citation>
    <scope>NUCLEOTIDE SEQUENCE [LARGE SCALE GENOMIC DNA]</scope>
    <source>
        <strain evidence="14 15">AF16</strain>
    </source>
</reference>
<keyword evidence="6 10" id="KW-0482">Metalloprotease</keyword>
<feature type="chain" id="PRO_5005122073" description="Metalloendopeptidase" evidence="11">
    <location>
        <begin position="21"/>
        <end position="436"/>
    </location>
</feature>
<gene>
    <name evidence="16" type="primary">toh-1</name>
    <name evidence="14" type="synonym">Cbr-toh-1</name>
    <name evidence="16" type="ORF">CBG09229</name>
    <name evidence="14" type="ORF">CBG_09229</name>
</gene>
<dbReference type="InterPro" id="IPR024079">
    <property type="entry name" value="MetalloPept_cat_dom_sf"/>
</dbReference>
<keyword evidence="5 10" id="KW-0862">Zinc</keyword>
<dbReference type="FunFam" id="3.40.390.10:FF:000085">
    <property type="entry name" value="Zinc metalloproteinase"/>
    <property type="match status" value="1"/>
</dbReference>
<dbReference type="HOGENOM" id="CLU_017286_1_2_1"/>
<dbReference type="CDD" id="cd00041">
    <property type="entry name" value="CUB"/>
    <property type="match status" value="1"/>
</dbReference>
<dbReference type="GO" id="GO:0018996">
    <property type="term" value="P:molting cycle, collagen and cuticulin-based cuticle"/>
    <property type="evidence" value="ECO:0007669"/>
    <property type="project" value="InterPro"/>
</dbReference>
<dbReference type="GO" id="GO:0005615">
    <property type="term" value="C:extracellular space"/>
    <property type="evidence" value="ECO:0000318"/>
    <property type="project" value="GO_Central"/>
</dbReference>
<keyword evidence="8" id="KW-1015">Disulfide bond</keyword>
<dbReference type="FunFam" id="2.60.120.290:FF:000071">
    <property type="entry name" value="Zinc metalloproteinase"/>
    <property type="match status" value="1"/>
</dbReference>
<dbReference type="InParanoid" id="A8X8A6"/>
<evidence type="ECO:0000256" key="6">
    <source>
        <dbReference type="ARBA" id="ARBA00023049"/>
    </source>
</evidence>
<dbReference type="PROSITE" id="PS01180">
    <property type="entry name" value="CUB"/>
    <property type="match status" value="1"/>
</dbReference>
<evidence type="ECO:0000256" key="1">
    <source>
        <dbReference type="ARBA" id="ARBA00022536"/>
    </source>
</evidence>
<feature type="domain" description="CUB" evidence="12">
    <location>
        <begin position="330"/>
        <end position="436"/>
    </location>
</feature>
<proteinExistence type="predicted"/>
<evidence type="ECO:0000313" key="15">
    <source>
        <dbReference type="Proteomes" id="UP000008549"/>
    </source>
</evidence>
<evidence type="ECO:0000256" key="8">
    <source>
        <dbReference type="ARBA" id="ARBA00023157"/>
    </source>
</evidence>
<dbReference type="InterPro" id="IPR034035">
    <property type="entry name" value="Astacin-like_dom"/>
</dbReference>
<keyword evidence="15" id="KW-1185">Reference proteome</keyword>
<dbReference type="GO" id="GO:0006508">
    <property type="term" value="P:proteolysis"/>
    <property type="evidence" value="ECO:0007669"/>
    <property type="project" value="UniProtKB-KW"/>
</dbReference>
<reference evidence="14 15" key="1">
    <citation type="journal article" date="2003" name="PLoS Biol.">
        <title>The genome sequence of Caenorhabditis briggsae: a platform for comparative genomics.</title>
        <authorList>
            <person name="Stein L.D."/>
            <person name="Bao Z."/>
            <person name="Blasiar D."/>
            <person name="Blumenthal T."/>
            <person name="Brent M.R."/>
            <person name="Chen N."/>
            <person name="Chinwalla A."/>
            <person name="Clarke L."/>
            <person name="Clee C."/>
            <person name="Coghlan A."/>
            <person name="Coulson A."/>
            <person name="D'Eustachio P."/>
            <person name="Fitch D.H."/>
            <person name="Fulton L.A."/>
            <person name="Fulton R.E."/>
            <person name="Griffiths-Jones S."/>
            <person name="Harris T.W."/>
            <person name="Hillier L.W."/>
            <person name="Kamath R."/>
            <person name="Kuwabara P.E."/>
            <person name="Mardis E.R."/>
            <person name="Marra M.A."/>
            <person name="Miner T.L."/>
            <person name="Minx P."/>
            <person name="Mullikin J.C."/>
            <person name="Plumb R.W."/>
            <person name="Rogers J."/>
            <person name="Schein J.E."/>
            <person name="Sohrmann M."/>
            <person name="Spieth J."/>
            <person name="Stajich J.E."/>
            <person name="Wei C."/>
            <person name="Willey D."/>
            <person name="Wilson R.K."/>
            <person name="Durbin R."/>
            <person name="Waterston R.H."/>
        </authorList>
    </citation>
    <scope>NUCLEOTIDE SEQUENCE [LARGE SCALE GENOMIC DNA]</scope>
    <source>
        <strain evidence="14 15">AF16</strain>
    </source>
</reference>
<comment type="caution">
    <text evidence="9">Lacks conserved residue(s) required for the propagation of feature annotation.</text>
</comment>
<evidence type="ECO:0000256" key="10">
    <source>
        <dbReference type="PROSITE-ProRule" id="PRU01211"/>
    </source>
</evidence>
<dbReference type="Gene3D" id="2.60.120.290">
    <property type="entry name" value="Spermadhesin, CUB domain"/>
    <property type="match status" value="1"/>
</dbReference>
<dbReference type="Pfam" id="PF00431">
    <property type="entry name" value="CUB"/>
    <property type="match status" value="1"/>
</dbReference>
<evidence type="ECO:0000256" key="3">
    <source>
        <dbReference type="ARBA" id="ARBA00022723"/>
    </source>
</evidence>